<accession>A0A556MUH0</accession>
<keyword evidence="4" id="KW-1185">Reference proteome</keyword>
<organism evidence="3 4">
    <name type="scientific">Mucilaginibacter corticis</name>
    <dbReference type="NCBI Taxonomy" id="2597670"/>
    <lineage>
        <taxon>Bacteria</taxon>
        <taxon>Pseudomonadati</taxon>
        <taxon>Bacteroidota</taxon>
        <taxon>Sphingobacteriia</taxon>
        <taxon>Sphingobacteriales</taxon>
        <taxon>Sphingobacteriaceae</taxon>
        <taxon>Mucilaginibacter</taxon>
    </lineage>
</organism>
<dbReference type="Gene3D" id="3.90.420.10">
    <property type="entry name" value="Oxidoreductase, molybdopterin-binding domain"/>
    <property type="match status" value="1"/>
</dbReference>
<name>A0A556MUH0_9SPHI</name>
<sequence length="162" mass="17682">MKNLLYKLLIATLIFAPFIVSAQVVKVSGEVVTPLEIDAAALHQFTQTTVIRKDKDGKVDHTYTGVTLSDILKKAGVTMEDALKGKNLTKCVLVDAADNYEVAFALAELDKNYTDRLIILADTVDGKPLPAGEGPFRIIVQGEKKPARCVRQVVGLKVLFLK</sequence>
<feature type="chain" id="PRO_5022159574" evidence="1">
    <location>
        <begin position="23"/>
        <end position="162"/>
    </location>
</feature>
<evidence type="ECO:0000313" key="3">
    <source>
        <dbReference type="EMBL" id="TSJ43482.1"/>
    </source>
</evidence>
<evidence type="ECO:0000256" key="1">
    <source>
        <dbReference type="SAM" id="SignalP"/>
    </source>
</evidence>
<dbReference type="InterPro" id="IPR000572">
    <property type="entry name" value="OxRdtase_Mopterin-bd_dom"/>
</dbReference>
<keyword evidence="1" id="KW-0732">Signal</keyword>
<protein>
    <submittedName>
        <fullName evidence="3">Molybdopterin-dependent oxidoreductase</fullName>
    </submittedName>
</protein>
<dbReference type="InterPro" id="IPR036374">
    <property type="entry name" value="OxRdtase_Mopterin-bd_sf"/>
</dbReference>
<evidence type="ECO:0000313" key="4">
    <source>
        <dbReference type="Proteomes" id="UP000318733"/>
    </source>
</evidence>
<dbReference type="SUPFAM" id="SSF56524">
    <property type="entry name" value="Oxidoreductase molybdopterin-binding domain"/>
    <property type="match status" value="1"/>
</dbReference>
<dbReference type="Pfam" id="PF00174">
    <property type="entry name" value="Oxidored_molyb"/>
    <property type="match status" value="1"/>
</dbReference>
<gene>
    <name evidence="3" type="ORF">FO440_04640</name>
</gene>
<reference evidence="3 4" key="1">
    <citation type="submission" date="2019-07" db="EMBL/GenBank/DDBJ databases">
        <authorList>
            <person name="Huq M.A."/>
        </authorList>
    </citation>
    <scope>NUCLEOTIDE SEQUENCE [LARGE SCALE GENOMIC DNA]</scope>
    <source>
        <strain evidence="3 4">MAH-19</strain>
    </source>
</reference>
<dbReference type="RefSeq" id="WP_144247048.1">
    <property type="nucleotide sequence ID" value="NZ_VLPK01000001.1"/>
</dbReference>
<dbReference type="OrthoDB" id="482420at2"/>
<feature type="domain" description="Oxidoreductase molybdopterin-binding" evidence="2">
    <location>
        <begin position="44"/>
        <end position="142"/>
    </location>
</feature>
<proteinExistence type="predicted"/>
<dbReference type="Proteomes" id="UP000318733">
    <property type="component" value="Unassembled WGS sequence"/>
</dbReference>
<feature type="signal peptide" evidence="1">
    <location>
        <begin position="1"/>
        <end position="22"/>
    </location>
</feature>
<evidence type="ECO:0000259" key="2">
    <source>
        <dbReference type="Pfam" id="PF00174"/>
    </source>
</evidence>
<comment type="caution">
    <text evidence="3">The sequence shown here is derived from an EMBL/GenBank/DDBJ whole genome shotgun (WGS) entry which is preliminary data.</text>
</comment>
<dbReference type="EMBL" id="VLPK01000001">
    <property type="protein sequence ID" value="TSJ43482.1"/>
    <property type="molecule type" value="Genomic_DNA"/>
</dbReference>
<dbReference type="AlphaFoldDB" id="A0A556MUH0"/>